<name>A0A0C5J3F2_9PROT</name>
<evidence type="ECO:0000256" key="3">
    <source>
        <dbReference type="ARBA" id="ARBA00022989"/>
    </source>
</evidence>
<dbReference type="STRING" id="1565605.PG1C_08665"/>
<organism evidence="7 8">
    <name type="scientific">Rugosibacter aromaticivorans</name>
    <dbReference type="NCBI Taxonomy" id="1565605"/>
    <lineage>
        <taxon>Bacteria</taxon>
        <taxon>Pseudomonadati</taxon>
        <taxon>Pseudomonadota</taxon>
        <taxon>Betaproteobacteria</taxon>
        <taxon>Nitrosomonadales</taxon>
        <taxon>Sterolibacteriaceae</taxon>
        <taxon>Rugosibacter</taxon>
    </lineage>
</organism>
<gene>
    <name evidence="7" type="ORF">PG1C_08665</name>
</gene>
<accession>A0A0C5J3F2</accession>
<dbReference type="InterPro" id="IPR010445">
    <property type="entry name" value="LapA_dom"/>
</dbReference>
<keyword evidence="1" id="KW-1003">Cell membrane</keyword>
<feature type="domain" description="Lipopolysaccharide assembly protein A" evidence="6">
    <location>
        <begin position="26"/>
        <end position="71"/>
    </location>
</feature>
<feature type="transmembrane region" description="Helical" evidence="5">
    <location>
        <begin position="45"/>
        <end position="67"/>
    </location>
</feature>
<dbReference type="HOGENOM" id="CLU_160072_1_3_4"/>
<dbReference type="Proteomes" id="UP000061603">
    <property type="component" value="Chromosome"/>
</dbReference>
<sequence>MPTLFRFFLWVFRAILFFGLLGLAIKNSGTMLLRFFFGQEWTAPIPLVILAFFTLGVAVGLTAAISLSRQRKPKVNAE</sequence>
<reference evidence="7 8" key="1">
    <citation type="journal article" date="2015" name="Genome Announc.">
        <title>Complete Genome Sequence of a Novel Bacterium within the Family Rhodocyclaceae That Degrades Polycyclic Aromatic Hydrocarbons.</title>
        <authorList>
            <person name="Singleton D.R."/>
            <person name="Dickey A.N."/>
            <person name="Scholl E.H."/>
            <person name="Wright F.A."/>
            <person name="Aitken M.D."/>
        </authorList>
    </citation>
    <scope>NUCLEOTIDE SEQUENCE [LARGE SCALE GENOMIC DNA]</scope>
    <source>
        <strain evidence="8">PG1-Ca6</strain>
    </source>
</reference>
<keyword evidence="2 5" id="KW-0812">Transmembrane</keyword>
<dbReference type="Pfam" id="PF06305">
    <property type="entry name" value="LapA_dom"/>
    <property type="match status" value="1"/>
</dbReference>
<evidence type="ECO:0000256" key="1">
    <source>
        <dbReference type="ARBA" id="ARBA00022475"/>
    </source>
</evidence>
<feature type="transmembrane region" description="Helical" evidence="5">
    <location>
        <begin position="7"/>
        <end position="25"/>
    </location>
</feature>
<protein>
    <recommendedName>
        <fullName evidence="6">Lipopolysaccharide assembly protein A domain-containing protein</fullName>
    </recommendedName>
</protein>
<evidence type="ECO:0000259" key="6">
    <source>
        <dbReference type="Pfam" id="PF06305"/>
    </source>
</evidence>
<evidence type="ECO:0000256" key="5">
    <source>
        <dbReference type="SAM" id="Phobius"/>
    </source>
</evidence>
<dbReference type="KEGG" id="rbu:PG1C_08665"/>
<evidence type="ECO:0000313" key="7">
    <source>
        <dbReference type="EMBL" id="AJP49547.1"/>
    </source>
</evidence>
<keyword evidence="4 5" id="KW-0472">Membrane</keyword>
<evidence type="ECO:0000256" key="2">
    <source>
        <dbReference type="ARBA" id="ARBA00022692"/>
    </source>
</evidence>
<dbReference type="GO" id="GO:0005886">
    <property type="term" value="C:plasma membrane"/>
    <property type="evidence" value="ECO:0007669"/>
    <property type="project" value="InterPro"/>
</dbReference>
<proteinExistence type="predicted"/>
<dbReference type="AlphaFoldDB" id="A0A0C5J3F2"/>
<keyword evidence="3 5" id="KW-1133">Transmembrane helix</keyword>
<evidence type="ECO:0000313" key="8">
    <source>
        <dbReference type="Proteomes" id="UP000061603"/>
    </source>
</evidence>
<dbReference type="EMBL" id="CP010554">
    <property type="protein sequence ID" value="AJP49547.1"/>
    <property type="molecule type" value="Genomic_DNA"/>
</dbReference>
<keyword evidence="8" id="KW-1185">Reference proteome</keyword>
<evidence type="ECO:0000256" key="4">
    <source>
        <dbReference type="ARBA" id="ARBA00023136"/>
    </source>
</evidence>